<name>A0A2Z5JFL7_STRAR</name>
<evidence type="ECO:0000313" key="2">
    <source>
        <dbReference type="EMBL" id="AXE78575.1"/>
    </source>
</evidence>
<accession>A0A2Z5JFL7</accession>
<dbReference type="EMBL" id="CP027306">
    <property type="protein sequence ID" value="AXE78575.1"/>
    <property type="molecule type" value="Genomic_DNA"/>
</dbReference>
<organism evidence="2 3">
    <name type="scientific">Streptomyces atratus</name>
    <dbReference type="NCBI Taxonomy" id="1893"/>
    <lineage>
        <taxon>Bacteria</taxon>
        <taxon>Bacillati</taxon>
        <taxon>Actinomycetota</taxon>
        <taxon>Actinomycetes</taxon>
        <taxon>Kitasatosporales</taxon>
        <taxon>Streptomycetaceae</taxon>
        <taxon>Streptomyces</taxon>
    </lineage>
</organism>
<dbReference type="AlphaFoldDB" id="A0A2Z5JFL7"/>
<dbReference type="KEGG" id="sata:C5746_18435"/>
<protein>
    <submittedName>
        <fullName evidence="2">Uncharacterized protein</fullName>
    </submittedName>
</protein>
<evidence type="ECO:0000313" key="3">
    <source>
        <dbReference type="Proteomes" id="UP000252698"/>
    </source>
</evidence>
<reference evidence="2 3" key="1">
    <citation type="journal article" date="2018" name="Front. Microbiol.">
        <title>Genome Sequencing of Streptomyces atratus SCSIOZH16 and Activation Production of Nocardamine via Metabolic Engineering.</title>
        <authorList>
            <person name="Li Y."/>
            <person name="Zhang C."/>
            <person name="Liu C."/>
            <person name="Ju J."/>
            <person name="Ma J."/>
        </authorList>
    </citation>
    <scope>NUCLEOTIDE SEQUENCE [LARGE SCALE GENOMIC DNA]</scope>
    <source>
        <strain evidence="2 3">SCSIO_ZH16</strain>
    </source>
</reference>
<proteinExistence type="predicted"/>
<sequence length="216" mass="22159">MLVTGCGKAGDGHPSDTAQTSAAVAAPTPSVNPSYGVQFLAEGECAAAEPGQKDVYREVPCADPKAVAKVIDRADIGFPDPFEATACSDNADFAVNAPVSIAILEDKPVSGEGYACMRNLKAPHPGDPGGGGGPRIEVGDCVHSTAKDGSSVSEVACRAKGKKDGATHKVTKILEDALVGGFDDPCDGEADAMFTENSLIDNDPVRNDRLLCADKL</sequence>
<evidence type="ECO:0000256" key="1">
    <source>
        <dbReference type="SAM" id="MobiDB-lite"/>
    </source>
</evidence>
<dbReference type="Proteomes" id="UP000252698">
    <property type="component" value="Chromosome"/>
</dbReference>
<gene>
    <name evidence="2" type="ORF">C5746_18435</name>
</gene>
<feature type="region of interest" description="Disordered" evidence="1">
    <location>
        <begin position="1"/>
        <end position="29"/>
    </location>
</feature>